<protein>
    <submittedName>
        <fullName evidence="2">Uncharacterized protein</fullName>
    </submittedName>
</protein>
<dbReference type="AlphaFoldDB" id="A0A4R2H418"/>
<feature type="transmembrane region" description="Helical" evidence="1">
    <location>
        <begin position="7"/>
        <end position="28"/>
    </location>
</feature>
<comment type="caution">
    <text evidence="2">The sequence shown here is derived from an EMBL/GenBank/DDBJ whole genome shotgun (WGS) entry which is preliminary data.</text>
</comment>
<dbReference type="EMBL" id="SLWN01000015">
    <property type="protein sequence ID" value="TCO18460.1"/>
    <property type="molecule type" value="Genomic_DNA"/>
</dbReference>
<keyword evidence="3" id="KW-1185">Reference proteome</keyword>
<proteinExistence type="predicted"/>
<name>A0A4R2H418_9ACTN</name>
<evidence type="ECO:0000313" key="3">
    <source>
        <dbReference type="Proteomes" id="UP000294508"/>
    </source>
</evidence>
<sequence>MGAALQGYLATSGILSIVGGVIGLFVFNSVATPAPNCIVRGSDVCLEALGLTFIPFILFTAALGGAIGLATQYIKSQRS</sequence>
<evidence type="ECO:0000313" key="2">
    <source>
        <dbReference type="EMBL" id="TCO18460.1"/>
    </source>
</evidence>
<evidence type="ECO:0000256" key="1">
    <source>
        <dbReference type="SAM" id="Phobius"/>
    </source>
</evidence>
<dbReference type="RefSeq" id="WP_132213540.1">
    <property type="nucleotide sequence ID" value="NZ_SLWN01000015.1"/>
</dbReference>
<keyword evidence="1" id="KW-1133">Transmembrane helix</keyword>
<keyword evidence="1" id="KW-0472">Membrane</keyword>
<keyword evidence="1" id="KW-0812">Transmembrane</keyword>
<accession>A0A4R2H418</accession>
<gene>
    <name evidence="2" type="ORF">EV652_1154</name>
</gene>
<reference evidence="2 3" key="1">
    <citation type="journal article" date="2015" name="Stand. Genomic Sci.">
        <title>Genomic Encyclopedia of Bacterial and Archaeal Type Strains, Phase III: the genomes of soil and plant-associated and newly described type strains.</title>
        <authorList>
            <person name="Whitman W.B."/>
            <person name="Woyke T."/>
            <person name="Klenk H.P."/>
            <person name="Zhou Y."/>
            <person name="Lilburn T.G."/>
            <person name="Beck B.J."/>
            <person name="De Vos P."/>
            <person name="Vandamme P."/>
            <person name="Eisen J.A."/>
            <person name="Garrity G."/>
            <person name="Hugenholtz P."/>
            <person name="Kyrpides N.C."/>
        </authorList>
    </citation>
    <scope>NUCLEOTIDE SEQUENCE [LARGE SCALE GENOMIC DNA]</scope>
    <source>
        <strain evidence="2 3">VKM Ac-2572</strain>
    </source>
</reference>
<organism evidence="2 3">
    <name type="scientific">Kribbella steppae</name>
    <dbReference type="NCBI Taxonomy" id="2512223"/>
    <lineage>
        <taxon>Bacteria</taxon>
        <taxon>Bacillati</taxon>
        <taxon>Actinomycetota</taxon>
        <taxon>Actinomycetes</taxon>
        <taxon>Propionibacteriales</taxon>
        <taxon>Kribbellaceae</taxon>
        <taxon>Kribbella</taxon>
    </lineage>
</organism>
<dbReference type="Proteomes" id="UP000294508">
    <property type="component" value="Unassembled WGS sequence"/>
</dbReference>
<feature type="transmembrane region" description="Helical" evidence="1">
    <location>
        <begin position="48"/>
        <end position="70"/>
    </location>
</feature>